<keyword evidence="2" id="KW-0812">Transmembrane</keyword>
<evidence type="ECO:0000256" key="1">
    <source>
        <dbReference type="ARBA" id="ARBA00004479"/>
    </source>
</evidence>
<organism evidence="3 4">
    <name type="scientific">Quercus lobata</name>
    <name type="common">Valley oak</name>
    <dbReference type="NCBI Taxonomy" id="97700"/>
    <lineage>
        <taxon>Eukaryota</taxon>
        <taxon>Viridiplantae</taxon>
        <taxon>Streptophyta</taxon>
        <taxon>Embryophyta</taxon>
        <taxon>Tracheophyta</taxon>
        <taxon>Spermatophyta</taxon>
        <taxon>Magnoliopsida</taxon>
        <taxon>eudicotyledons</taxon>
        <taxon>Gunneridae</taxon>
        <taxon>Pentapetalae</taxon>
        <taxon>rosids</taxon>
        <taxon>fabids</taxon>
        <taxon>Fagales</taxon>
        <taxon>Fagaceae</taxon>
        <taxon>Quercus</taxon>
    </lineage>
</organism>
<reference evidence="3 4" key="1">
    <citation type="journal article" date="2016" name="G3 (Bethesda)">
        <title>First Draft Assembly and Annotation of the Genome of a California Endemic Oak Quercus lobata Nee (Fagaceae).</title>
        <authorList>
            <person name="Sork V.L."/>
            <person name="Fitz-Gibbon S.T."/>
            <person name="Puiu D."/>
            <person name="Crepeau M."/>
            <person name="Gugger P.F."/>
            <person name="Sherman R."/>
            <person name="Stevens K."/>
            <person name="Langley C.H."/>
            <person name="Pellegrini M."/>
            <person name="Salzberg S.L."/>
        </authorList>
    </citation>
    <scope>NUCLEOTIDE SEQUENCE [LARGE SCALE GENOMIC DNA]</scope>
    <source>
        <strain evidence="3 4">cv. SW786</strain>
    </source>
</reference>
<dbReference type="Pfam" id="PF13855">
    <property type="entry name" value="LRR_8"/>
    <property type="match status" value="1"/>
</dbReference>
<dbReference type="Proteomes" id="UP000594261">
    <property type="component" value="Chromosome 5"/>
</dbReference>
<dbReference type="EMBL" id="LRBV02000005">
    <property type="status" value="NOT_ANNOTATED_CDS"/>
    <property type="molecule type" value="Genomic_DNA"/>
</dbReference>
<dbReference type="AlphaFoldDB" id="A0A7N2LQV3"/>
<evidence type="ECO:0000313" key="4">
    <source>
        <dbReference type="Proteomes" id="UP000594261"/>
    </source>
</evidence>
<dbReference type="PANTHER" id="PTHR48006">
    <property type="entry name" value="LEUCINE-RICH REPEAT-CONTAINING PROTEIN DDB_G0281931-RELATED"/>
    <property type="match status" value="1"/>
</dbReference>
<sequence>MDLGLAEVSRQRSMFREERESLVGSVLESGAFNTQNPVGFLEGKMAKLACIPVTVFSFIVFVIVFMCIGANKVEAQAPGSLPANKVEALQEIATQVGKKDWNFKVNQCNDSSWITPASSQRPLYNNSIVCNCSNTGGVCHMVSIFLKGKNLAGILPPSLVKLPNLKEIDLNRNYLSGMIPREWASMKLEFLSISTNNLSGCIDYLANITTLRALSIESNLFSGPVPPGLANLVDLEILVLNANNLTGELPVALTSLTKLRVLGISSNNFTGRIPDSIQSWKQLQILEI</sequence>
<dbReference type="Gene3D" id="3.80.10.10">
    <property type="entry name" value="Ribonuclease Inhibitor"/>
    <property type="match status" value="2"/>
</dbReference>
<evidence type="ECO:0000256" key="2">
    <source>
        <dbReference type="SAM" id="Phobius"/>
    </source>
</evidence>
<proteinExistence type="predicted"/>
<dbReference type="OMA" id="GCIDYLA"/>
<protein>
    <recommendedName>
        <fullName evidence="5">Leucine-rich repeat receptor-like serine/threonine-protein kinase</fullName>
    </recommendedName>
</protein>
<dbReference type="Pfam" id="PF00560">
    <property type="entry name" value="LRR_1"/>
    <property type="match status" value="2"/>
</dbReference>
<evidence type="ECO:0000313" key="3">
    <source>
        <dbReference type="EnsemblPlants" id="QL05p051951:mrna"/>
    </source>
</evidence>
<dbReference type="PANTHER" id="PTHR48006:SF66">
    <property type="entry name" value="PROTEIN KINASE DOMAIN-CONTAINING PROTEIN"/>
    <property type="match status" value="1"/>
</dbReference>
<feature type="transmembrane region" description="Helical" evidence="2">
    <location>
        <begin position="45"/>
        <end position="68"/>
    </location>
</feature>
<dbReference type="SUPFAM" id="SSF52058">
    <property type="entry name" value="L domain-like"/>
    <property type="match status" value="1"/>
</dbReference>
<dbReference type="InterPro" id="IPR032675">
    <property type="entry name" value="LRR_dom_sf"/>
</dbReference>
<evidence type="ECO:0008006" key="5">
    <source>
        <dbReference type="Google" id="ProtNLM"/>
    </source>
</evidence>
<accession>A0A7N2LQV3</accession>
<name>A0A7N2LQV3_QUELO</name>
<dbReference type="InterPro" id="IPR051824">
    <property type="entry name" value="LRR_Rcpt-Like_S/T_Kinase"/>
</dbReference>
<dbReference type="EnsemblPlants" id="QL05p051951:mrna">
    <property type="protein sequence ID" value="QL05p051951:mrna"/>
    <property type="gene ID" value="QL05p051951"/>
</dbReference>
<dbReference type="GO" id="GO:0016020">
    <property type="term" value="C:membrane"/>
    <property type="evidence" value="ECO:0007669"/>
    <property type="project" value="UniProtKB-SubCell"/>
</dbReference>
<keyword evidence="4" id="KW-1185">Reference proteome</keyword>
<dbReference type="Gramene" id="QL05p051951:mrna">
    <property type="protein sequence ID" value="QL05p051951:mrna"/>
    <property type="gene ID" value="QL05p051951"/>
</dbReference>
<keyword evidence="2" id="KW-0472">Membrane</keyword>
<dbReference type="InterPro" id="IPR001611">
    <property type="entry name" value="Leu-rich_rpt"/>
</dbReference>
<keyword evidence="2" id="KW-1133">Transmembrane helix</keyword>
<comment type="subcellular location">
    <subcellularLocation>
        <location evidence="1">Membrane</location>
        <topology evidence="1">Single-pass type I membrane protein</topology>
    </subcellularLocation>
</comment>
<dbReference type="FunFam" id="3.80.10.10:FF:000452">
    <property type="entry name" value="Probable LRR receptor-like serine/threonine-protein kinase RFK1"/>
    <property type="match status" value="1"/>
</dbReference>
<reference evidence="3" key="2">
    <citation type="submission" date="2021-01" db="UniProtKB">
        <authorList>
            <consortium name="EnsemblPlants"/>
        </authorList>
    </citation>
    <scope>IDENTIFICATION</scope>
</reference>
<dbReference type="InParanoid" id="A0A7N2LQV3"/>